<dbReference type="Proteomes" id="UP000182584">
    <property type="component" value="Unassembled WGS sequence"/>
</dbReference>
<evidence type="ECO:0000256" key="1">
    <source>
        <dbReference type="SAM" id="Phobius"/>
    </source>
</evidence>
<feature type="transmembrane region" description="Helical" evidence="1">
    <location>
        <begin position="204"/>
        <end position="227"/>
    </location>
</feature>
<feature type="transmembrane region" description="Helical" evidence="1">
    <location>
        <begin position="173"/>
        <end position="192"/>
    </location>
</feature>
<keyword evidence="1" id="KW-1133">Transmembrane helix</keyword>
<feature type="transmembrane region" description="Helical" evidence="1">
    <location>
        <begin position="100"/>
        <end position="125"/>
    </location>
</feature>
<sequence>MNYSTCSDQNKLNYKCISGSFLKICAIVIMLIDHLAAGLVLPSIISGDMYDFLSRFGIDVTLDLEIQIYVFLRGVGRQAFPIFCYLLVEGFMHTHSKARYSITLAAFALISEIPFDLGLITYKAYDTLNLNTIYTEYETQIWESQNVYFTLALGVIAMWAADSILKKLKGINIVLAYAASIIPFGLAAWLAYYMKTDYDACGIAVIAILYYFHSICILATLLAYIFLTFTMSTPINGGMEEWSLPAFMIINLYNGQRGFIKKNFKYFFYIFYPAHLLLIFFLRYFLLH</sequence>
<keyword evidence="1" id="KW-0472">Membrane</keyword>
<proteinExistence type="predicted"/>
<dbReference type="EMBL" id="FOGJ01000038">
    <property type="protein sequence ID" value="SES39469.1"/>
    <property type="molecule type" value="Genomic_DNA"/>
</dbReference>
<protein>
    <submittedName>
        <fullName evidence="2">TraX protein</fullName>
    </submittedName>
</protein>
<feature type="transmembrane region" description="Helical" evidence="1">
    <location>
        <begin position="66"/>
        <end position="88"/>
    </location>
</feature>
<keyword evidence="1" id="KW-0812">Transmembrane</keyword>
<feature type="transmembrane region" description="Helical" evidence="1">
    <location>
        <begin position="145"/>
        <end position="161"/>
    </location>
</feature>
<dbReference type="InterPro" id="IPR008875">
    <property type="entry name" value="TraX"/>
</dbReference>
<dbReference type="OrthoDB" id="9781069at2"/>
<accession>A0A1H9X053</accession>
<dbReference type="Pfam" id="PF05857">
    <property type="entry name" value="TraX"/>
    <property type="match status" value="1"/>
</dbReference>
<dbReference type="RefSeq" id="WP_074758767.1">
    <property type="nucleotide sequence ID" value="NZ_FOGJ01000038.1"/>
</dbReference>
<feature type="transmembrane region" description="Helical" evidence="1">
    <location>
        <begin position="266"/>
        <end position="286"/>
    </location>
</feature>
<feature type="transmembrane region" description="Helical" evidence="1">
    <location>
        <begin position="21"/>
        <end position="46"/>
    </location>
</feature>
<name>A0A1H9X053_BUTFI</name>
<dbReference type="AlphaFoldDB" id="A0A1H9X053"/>
<organism evidence="2 3">
    <name type="scientific">Butyrivibrio fibrisolvens</name>
    <dbReference type="NCBI Taxonomy" id="831"/>
    <lineage>
        <taxon>Bacteria</taxon>
        <taxon>Bacillati</taxon>
        <taxon>Bacillota</taxon>
        <taxon>Clostridia</taxon>
        <taxon>Lachnospirales</taxon>
        <taxon>Lachnospiraceae</taxon>
        <taxon>Butyrivibrio</taxon>
    </lineage>
</organism>
<dbReference type="eggNOG" id="ENOG5031QMC">
    <property type="taxonomic scope" value="Bacteria"/>
</dbReference>
<gene>
    <name evidence="2" type="ORF">SAMN04487884_13820</name>
</gene>
<reference evidence="2 3" key="1">
    <citation type="submission" date="2016-10" db="EMBL/GenBank/DDBJ databases">
        <authorList>
            <person name="de Groot N.N."/>
        </authorList>
    </citation>
    <scope>NUCLEOTIDE SEQUENCE [LARGE SCALE GENOMIC DNA]</scope>
    <source>
        <strain evidence="2 3">AR40</strain>
    </source>
</reference>
<evidence type="ECO:0000313" key="2">
    <source>
        <dbReference type="EMBL" id="SES39469.1"/>
    </source>
</evidence>
<evidence type="ECO:0000313" key="3">
    <source>
        <dbReference type="Proteomes" id="UP000182584"/>
    </source>
</evidence>